<evidence type="ECO:0000313" key="1">
    <source>
        <dbReference type="EMBL" id="ATC84599.1"/>
    </source>
</evidence>
<proteinExistence type="predicted"/>
<evidence type="ECO:0000313" key="2">
    <source>
        <dbReference type="Proteomes" id="UP000217277"/>
    </source>
</evidence>
<reference evidence="1" key="1">
    <citation type="submission" date="2015-03" db="EMBL/GenBank/DDBJ databases">
        <authorList>
            <person name="Xie B.-B."/>
            <person name="Rong J.-C."/>
            <person name="Qin Q.-L."/>
            <person name="Zhang Y.-Z."/>
        </authorList>
    </citation>
    <scope>NUCLEOTIDE SEQUENCE</scope>
    <source>
        <strain evidence="1">DSM 14585</strain>
    </source>
</reference>
<organism evidence="1 2">
    <name type="scientific">Pseudoalteromonas agarivorans DSM 14585</name>
    <dbReference type="NCBI Taxonomy" id="1312369"/>
    <lineage>
        <taxon>Bacteria</taxon>
        <taxon>Pseudomonadati</taxon>
        <taxon>Pseudomonadota</taxon>
        <taxon>Gammaproteobacteria</taxon>
        <taxon>Alteromonadales</taxon>
        <taxon>Pseudoalteromonadaceae</taxon>
        <taxon>Pseudoalteromonas</taxon>
    </lineage>
</organism>
<accession>A0ACA8E2R7</accession>
<protein>
    <submittedName>
        <fullName evidence="1">Uncharacterized protein</fullName>
    </submittedName>
</protein>
<dbReference type="EMBL" id="CP011012">
    <property type="protein sequence ID" value="ATC84599.1"/>
    <property type="molecule type" value="Genomic_DNA"/>
</dbReference>
<sequence length="50" mass="5839">MKRSLSCALLINHQPELWIIKLSQAANLFCFHLKFLASESKLKYYNHSSD</sequence>
<name>A0ACA8E2R7_9GAMM</name>
<gene>
    <name evidence="1" type="ORF">PAGA_b0742</name>
</gene>
<keyword evidence="2" id="KW-1185">Reference proteome</keyword>
<dbReference type="Proteomes" id="UP000217277">
    <property type="component" value="Chromosome II"/>
</dbReference>